<keyword evidence="2" id="KW-1185">Reference proteome</keyword>
<dbReference type="Proteomes" id="UP000276133">
    <property type="component" value="Unassembled WGS sequence"/>
</dbReference>
<comment type="caution">
    <text evidence="1">The sequence shown here is derived from an EMBL/GenBank/DDBJ whole genome shotgun (WGS) entry which is preliminary data.</text>
</comment>
<sequence>MHEKLRLYCTNAGPACIQAYFYRLDLIIAYIQASKFAFFIRIEAGDDVNFFEYKRPAYIQNPLIFGEIRFFKILT</sequence>
<dbReference type="EMBL" id="REGN01008347">
    <property type="protein sequence ID" value="RNA03785.1"/>
    <property type="molecule type" value="Genomic_DNA"/>
</dbReference>
<evidence type="ECO:0000313" key="1">
    <source>
        <dbReference type="EMBL" id="RNA03785.1"/>
    </source>
</evidence>
<organism evidence="1 2">
    <name type="scientific">Brachionus plicatilis</name>
    <name type="common">Marine rotifer</name>
    <name type="synonym">Brachionus muelleri</name>
    <dbReference type="NCBI Taxonomy" id="10195"/>
    <lineage>
        <taxon>Eukaryota</taxon>
        <taxon>Metazoa</taxon>
        <taxon>Spiralia</taxon>
        <taxon>Gnathifera</taxon>
        <taxon>Rotifera</taxon>
        <taxon>Eurotatoria</taxon>
        <taxon>Monogononta</taxon>
        <taxon>Pseudotrocha</taxon>
        <taxon>Ploima</taxon>
        <taxon>Brachionidae</taxon>
        <taxon>Brachionus</taxon>
    </lineage>
</organism>
<name>A0A3M7PYD3_BRAPC</name>
<gene>
    <name evidence="1" type="ORF">BpHYR1_039706</name>
</gene>
<proteinExistence type="predicted"/>
<accession>A0A3M7PYD3</accession>
<evidence type="ECO:0000313" key="2">
    <source>
        <dbReference type="Proteomes" id="UP000276133"/>
    </source>
</evidence>
<reference evidence="1 2" key="1">
    <citation type="journal article" date="2018" name="Sci. Rep.">
        <title>Genomic signatures of local adaptation to the degree of environmental predictability in rotifers.</title>
        <authorList>
            <person name="Franch-Gras L."/>
            <person name="Hahn C."/>
            <person name="Garcia-Roger E.M."/>
            <person name="Carmona M.J."/>
            <person name="Serra M."/>
            <person name="Gomez A."/>
        </authorList>
    </citation>
    <scope>NUCLEOTIDE SEQUENCE [LARGE SCALE GENOMIC DNA]</scope>
    <source>
        <strain evidence="1">HYR1</strain>
    </source>
</reference>
<protein>
    <submittedName>
        <fullName evidence="1">Uncharacterized protein</fullName>
    </submittedName>
</protein>
<dbReference type="AlphaFoldDB" id="A0A3M7PYD3"/>